<gene>
    <name evidence="1" type="ORF">WG66_3205</name>
</gene>
<accession>A0A0W0G6Q0</accession>
<dbReference type="EMBL" id="LATX01000971">
    <property type="protein sequence ID" value="KTB44219.1"/>
    <property type="molecule type" value="Genomic_DNA"/>
</dbReference>
<dbReference type="Proteomes" id="UP000054988">
    <property type="component" value="Unassembled WGS sequence"/>
</dbReference>
<dbReference type="InterPro" id="IPR032675">
    <property type="entry name" value="LRR_dom_sf"/>
</dbReference>
<evidence type="ECO:0008006" key="3">
    <source>
        <dbReference type="Google" id="ProtNLM"/>
    </source>
</evidence>
<organism evidence="1 2">
    <name type="scientific">Moniliophthora roreri</name>
    <name type="common">Frosty pod rot fungus</name>
    <name type="synonym">Monilia roreri</name>
    <dbReference type="NCBI Taxonomy" id="221103"/>
    <lineage>
        <taxon>Eukaryota</taxon>
        <taxon>Fungi</taxon>
        <taxon>Dikarya</taxon>
        <taxon>Basidiomycota</taxon>
        <taxon>Agaricomycotina</taxon>
        <taxon>Agaricomycetes</taxon>
        <taxon>Agaricomycetidae</taxon>
        <taxon>Agaricales</taxon>
        <taxon>Marasmiineae</taxon>
        <taxon>Marasmiaceae</taxon>
        <taxon>Moniliophthora</taxon>
    </lineage>
</organism>
<dbReference type="AlphaFoldDB" id="A0A0W0G6Q0"/>
<evidence type="ECO:0000313" key="2">
    <source>
        <dbReference type="Proteomes" id="UP000054988"/>
    </source>
</evidence>
<protein>
    <recommendedName>
        <fullName evidence="3">F-box domain-containing protein</fullName>
    </recommendedName>
</protein>
<evidence type="ECO:0000313" key="1">
    <source>
        <dbReference type="EMBL" id="KTB44219.1"/>
    </source>
</evidence>
<name>A0A0W0G6Q0_MONRR</name>
<reference evidence="1 2" key="1">
    <citation type="submission" date="2015-12" db="EMBL/GenBank/DDBJ databases">
        <title>Draft genome sequence of Moniliophthora roreri, the causal agent of frosty pod rot of cacao.</title>
        <authorList>
            <person name="Aime M.C."/>
            <person name="Diaz-Valderrama J.R."/>
            <person name="Kijpornyongpan T."/>
            <person name="Phillips-Mora W."/>
        </authorList>
    </citation>
    <scope>NUCLEOTIDE SEQUENCE [LARGE SCALE GENOMIC DNA]</scope>
    <source>
        <strain evidence="1 2">MCA 2952</strain>
    </source>
</reference>
<comment type="caution">
    <text evidence="1">The sequence shown here is derived from an EMBL/GenBank/DDBJ whole genome shotgun (WGS) entry which is preliminary data.</text>
</comment>
<dbReference type="Gene3D" id="3.80.10.10">
    <property type="entry name" value="Ribonuclease Inhibitor"/>
    <property type="match status" value="1"/>
</dbReference>
<proteinExistence type="predicted"/>
<sequence>MPLSTIVGNSRNWRSLEFTGPPYIIHHEAFQIIRGCLPKLQHVALLSGPHDIEHHAPLDIFNVCPNLRSLSLYPEFARNDLAVPWQQIESTELTFFYDRDALTFLSLCHDLKQCLTLPQLPSPDVMALIPGADDLFDDMLSWDNELVECFLHRSSCFISSLSLRHIPISDQQTLHLLRLLPSLITLYIEESCVPDYEQGRTTNRIITRRFLRETSVTELSVFNDAQTLLSRLNRLSMIIHGGPSLDQDALLDALTSRWQPAPQTRVDCLQSVSITSMGERPSDELFASLQCFRDAGQQMRVSHRYLDGSNGDSGDSDSD</sequence>